<feature type="domain" description="Very-long-chain aldehyde decarbonylase CER1-like C-terminal" evidence="8">
    <location>
        <begin position="441"/>
        <end position="611"/>
    </location>
</feature>
<organism evidence="9 10">
    <name type="scientific">Castilleja foliolosa</name>
    <dbReference type="NCBI Taxonomy" id="1961234"/>
    <lineage>
        <taxon>Eukaryota</taxon>
        <taxon>Viridiplantae</taxon>
        <taxon>Streptophyta</taxon>
        <taxon>Embryophyta</taxon>
        <taxon>Tracheophyta</taxon>
        <taxon>Spermatophyta</taxon>
        <taxon>Magnoliopsida</taxon>
        <taxon>eudicotyledons</taxon>
        <taxon>Gunneridae</taxon>
        <taxon>Pentapetalae</taxon>
        <taxon>asterids</taxon>
        <taxon>lamiids</taxon>
        <taxon>Lamiales</taxon>
        <taxon>Orobanchaceae</taxon>
        <taxon>Pedicularideae</taxon>
        <taxon>Castillejinae</taxon>
        <taxon>Castilleja</taxon>
    </lineage>
</organism>
<evidence type="ECO:0000256" key="6">
    <source>
        <dbReference type="SAM" id="Phobius"/>
    </source>
</evidence>
<comment type="subcellular location">
    <subcellularLocation>
        <location evidence="1">Membrane</location>
        <topology evidence="1">Multi-pass membrane protein</topology>
    </subcellularLocation>
</comment>
<evidence type="ECO:0000256" key="5">
    <source>
        <dbReference type="ARBA" id="ARBA00023136"/>
    </source>
</evidence>
<keyword evidence="3 6" id="KW-0812">Transmembrane</keyword>
<evidence type="ECO:0000256" key="4">
    <source>
        <dbReference type="ARBA" id="ARBA00022989"/>
    </source>
</evidence>
<feature type="transmembrane region" description="Helical" evidence="6">
    <location>
        <begin position="315"/>
        <end position="333"/>
    </location>
</feature>
<dbReference type="Pfam" id="PF04116">
    <property type="entry name" value="FA_hydroxylase"/>
    <property type="match status" value="1"/>
</dbReference>
<evidence type="ECO:0000313" key="9">
    <source>
        <dbReference type="EMBL" id="KAL3617682.1"/>
    </source>
</evidence>
<protein>
    <submittedName>
        <fullName evidence="9">Very-long-chain aldehyde decarbonylase cer3</fullName>
    </submittedName>
</protein>
<sequence>MAEFGYFQGYLLYGPLVAKVGYVLHKGEIKNDETWCLHILILFSFRVIVHLLWSAYSSMLFLNRNRRINQHGVEFDQIDAESHWDNFLILQAMAASILYLSFPSLANLPTWDLRGFICCIILHITISEPLYYWLHRLLHSSSLFHHYHWLHHSSKVIHPFTGAHATFLEHILLCVIVGIPTLGTALIGYGSIGQMYIYLLAFDFLHCLGHCNVEVFSSRLFEIIPFLKILIRTPTYHSLHHTDMKTNFCLFMPLYDKIWNTMNTKSWDLQKEISSKTTSRVPDFVFLAHVVDVMSAMHAPYLFRSFNSNPFGIKPFLFPVWPGTYVVMLIMWAKSKTFLFNFYNLRGRLHQTWVVPRFGFQYFLPFAKEGINNQIEDAILKADRLGVKVISLAALNKNEGLNGGGILFTNKHPNLRVRVVHGNTLTAAVILHEIPRDVDEVFLTGATSKLGRAIALYLARRKVKVLMLTLSTERFSKIQKEAPVECQQYLVQVTKYQAAQHCKTWIIGKWTTPREQYWAPSGTHFHQFVVPPIISFRRDCTYGELAAMRLPDDVEGLGSCEYTMGRGVVHACHAGGVVHALEGWKHHEVGALDVDRIDVVWEAALRQGLKPV</sequence>
<keyword evidence="4 6" id="KW-1133">Transmembrane helix</keyword>
<dbReference type="InterPro" id="IPR006694">
    <property type="entry name" value="Fatty_acid_hydroxylase"/>
</dbReference>
<dbReference type="Gene3D" id="3.40.50.720">
    <property type="entry name" value="NAD(P)-binding Rossmann-like Domain"/>
    <property type="match status" value="1"/>
</dbReference>
<feature type="transmembrane region" description="Helical" evidence="6">
    <location>
        <begin position="170"/>
        <end position="192"/>
    </location>
</feature>
<name>A0ABD3BK62_9LAMI</name>
<evidence type="ECO:0000313" key="10">
    <source>
        <dbReference type="Proteomes" id="UP001632038"/>
    </source>
</evidence>
<dbReference type="Pfam" id="PF12076">
    <property type="entry name" value="CER1-like_C"/>
    <property type="match status" value="1"/>
</dbReference>
<feature type="domain" description="Fatty acid hydroxylase" evidence="7">
    <location>
        <begin position="121"/>
        <end position="261"/>
    </location>
</feature>
<comment type="similarity">
    <text evidence="2">Belongs to the sterol desaturase family.</text>
</comment>
<dbReference type="InterPro" id="IPR036291">
    <property type="entry name" value="NAD(P)-bd_dom_sf"/>
</dbReference>
<dbReference type="EMBL" id="JAVIJP010000081">
    <property type="protein sequence ID" value="KAL3617682.1"/>
    <property type="molecule type" value="Genomic_DNA"/>
</dbReference>
<feature type="transmembrane region" description="Helical" evidence="6">
    <location>
        <begin position="6"/>
        <end position="24"/>
    </location>
</feature>
<feature type="transmembrane region" description="Helical" evidence="6">
    <location>
        <begin position="87"/>
        <end position="106"/>
    </location>
</feature>
<evidence type="ECO:0000256" key="1">
    <source>
        <dbReference type="ARBA" id="ARBA00004141"/>
    </source>
</evidence>
<dbReference type="AlphaFoldDB" id="A0ABD3BK62"/>
<reference evidence="10" key="1">
    <citation type="journal article" date="2024" name="IScience">
        <title>Strigolactones Initiate the Formation of Haustorium-like Structures in Castilleja.</title>
        <authorList>
            <person name="Buerger M."/>
            <person name="Peterson D."/>
            <person name="Chory J."/>
        </authorList>
    </citation>
    <scope>NUCLEOTIDE SEQUENCE [LARGE SCALE GENOMIC DNA]</scope>
</reference>
<comment type="caution">
    <text evidence="9">The sequence shown here is derived from an EMBL/GenBank/DDBJ whole genome shotgun (WGS) entry which is preliminary data.</text>
</comment>
<dbReference type="GO" id="GO:0016020">
    <property type="term" value="C:membrane"/>
    <property type="evidence" value="ECO:0007669"/>
    <property type="project" value="UniProtKB-SubCell"/>
</dbReference>
<dbReference type="InterPro" id="IPR050307">
    <property type="entry name" value="Sterol_Desaturase_Related"/>
</dbReference>
<dbReference type="InterPro" id="IPR021940">
    <property type="entry name" value="CER1-like_C"/>
</dbReference>
<accession>A0ABD3BK62</accession>
<dbReference type="SUPFAM" id="SSF51735">
    <property type="entry name" value="NAD(P)-binding Rossmann-fold domains"/>
    <property type="match status" value="1"/>
</dbReference>
<feature type="transmembrane region" description="Helical" evidence="6">
    <location>
        <begin position="36"/>
        <end position="56"/>
    </location>
</feature>
<evidence type="ECO:0000259" key="8">
    <source>
        <dbReference type="Pfam" id="PF12076"/>
    </source>
</evidence>
<gene>
    <name evidence="9" type="primary">CER3_2</name>
    <name evidence="9" type="ORF">CASFOL_038003</name>
</gene>
<proteinExistence type="inferred from homology"/>
<dbReference type="Proteomes" id="UP001632038">
    <property type="component" value="Unassembled WGS sequence"/>
</dbReference>
<keyword evidence="10" id="KW-1185">Reference proteome</keyword>
<evidence type="ECO:0000256" key="2">
    <source>
        <dbReference type="ARBA" id="ARBA00009324"/>
    </source>
</evidence>
<evidence type="ECO:0000259" key="7">
    <source>
        <dbReference type="Pfam" id="PF04116"/>
    </source>
</evidence>
<dbReference type="PANTHER" id="PTHR11863">
    <property type="entry name" value="STEROL DESATURASE"/>
    <property type="match status" value="1"/>
</dbReference>
<evidence type="ECO:0000256" key="3">
    <source>
        <dbReference type="ARBA" id="ARBA00022692"/>
    </source>
</evidence>
<keyword evidence="5 6" id="KW-0472">Membrane</keyword>
<feature type="transmembrane region" description="Helical" evidence="6">
    <location>
        <begin position="113"/>
        <end position="134"/>
    </location>
</feature>